<dbReference type="InterPro" id="IPR051686">
    <property type="entry name" value="Lipoprotein_DolP"/>
</dbReference>
<proteinExistence type="predicted"/>
<gene>
    <name evidence="3" type="ORF">EJE83_01500</name>
    <name evidence="4" type="ORF">PAP18089_04621</name>
</gene>
<evidence type="ECO:0000313" key="5">
    <source>
        <dbReference type="Proteomes" id="UP000270216"/>
    </source>
</evidence>
<dbReference type="RefSeq" id="WP_048629446.1">
    <property type="nucleotide sequence ID" value="NZ_CABPSX010000012.1"/>
</dbReference>
<evidence type="ECO:0000313" key="3">
    <source>
        <dbReference type="EMBL" id="RSK86295.1"/>
    </source>
</evidence>
<evidence type="ECO:0000256" key="1">
    <source>
        <dbReference type="ARBA" id="ARBA00022729"/>
    </source>
</evidence>
<name>A0A0G4JKG1_9BURK</name>
<feature type="domain" description="BON" evidence="2">
    <location>
        <begin position="149"/>
        <end position="217"/>
    </location>
</feature>
<reference evidence="3 5" key="1">
    <citation type="submission" date="2018-12" db="EMBL/GenBank/DDBJ databases">
        <title>Whole genome sequence of a Pandoraea apista isolate from a patient with cystic fibrosis.</title>
        <authorList>
            <person name="Kenna D.T."/>
            <person name="Turton J.F."/>
        </authorList>
    </citation>
    <scope>NUCLEOTIDE SEQUENCE [LARGE SCALE GENOMIC DNA]</scope>
    <source>
        <strain evidence="3 5">Pa13324</strain>
    </source>
</reference>
<dbReference type="Proteomes" id="UP000364291">
    <property type="component" value="Unassembled WGS sequence"/>
</dbReference>
<dbReference type="OrthoDB" id="870892at2"/>
<keyword evidence="5" id="KW-1185">Reference proteome</keyword>
<dbReference type="PANTHER" id="PTHR34606">
    <property type="entry name" value="BON DOMAIN-CONTAINING PROTEIN"/>
    <property type="match status" value="1"/>
</dbReference>
<evidence type="ECO:0000259" key="2">
    <source>
        <dbReference type="PROSITE" id="PS50914"/>
    </source>
</evidence>
<dbReference type="AlphaFoldDB" id="A0A0G4JKG1"/>
<keyword evidence="1" id="KW-0732">Signal</keyword>
<dbReference type="STRING" id="93218.XM39_20300"/>
<dbReference type="Pfam" id="PF04972">
    <property type="entry name" value="BON"/>
    <property type="match status" value="3"/>
</dbReference>
<feature type="domain" description="BON" evidence="2">
    <location>
        <begin position="78"/>
        <end position="146"/>
    </location>
</feature>
<reference evidence="4 6" key="2">
    <citation type="submission" date="2019-08" db="EMBL/GenBank/DDBJ databases">
        <authorList>
            <person name="Peeters C."/>
        </authorList>
    </citation>
    <scope>NUCLEOTIDE SEQUENCE [LARGE SCALE GENOMIC DNA]</scope>
    <source>
        <strain evidence="4 6">LMG 18089</strain>
    </source>
</reference>
<dbReference type="Gene3D" id="3.30.1340.30">
    <property type="match status" value="3"/>
</dbReference>
<dbReference type="PANTHER" id="PTHR34606:SF4">
    <property type="entry name" value="OUTER MEMBRANE LIPOPROTEIN DOLP"/>
    <property type="match status" value="1"/>
</dbReference>
<organism evidence="4 6">
    <name type="scientific">Pandoraea apista</name>
    <dbReference type="NCBI Taxonomy" id="93218"/>
    <lineage>
        <taxon>Bacteria</taxon>
        <taxon>Pseudomonadati</taxon>
        <taxon>Pseudomonadota</taxon>
        <taxon>Betaproteobacteria</taxon>
        <taxon>Burkholderiales</taxon>
        <taxon>Burkholderiaceae</taxon>
        <taxon>Pandoraea</taxon>
    </lineage>
</organism>
<feature type="domain" description="BON" evidence="2">
    <location>
        <begin position="3"/>
        <end position="71"/>
    </location>
</feature>
<sequence>MKTDAQLQRDVMDELARDANIHANEIGVEVRDGIVTLSGDVTSFLEKCEAERVAARVAGARAIVVSLEVLPALKDRQTDTDIARAALAMLRWHAGLPADGMHVKVENGWVTIEGNVESYAQRVLAENSVRTLRGVRGVINDIKVQDSPRRSEVVGQIAAALSRQAMREAHHIEISLLGNGEVLLTGKVHSLAEKEAVRGAAMTTHGVSAVVDQITVE</sequence>
<evidence type="ECO:0000313" key="6">
    <source>
        <dbReference type="Proteomes" id="UP000364291"/>
    </source>
</evidence>
<evidence type="ECO:0000313" key="4">
    <source>
        <dbReference type="EMBL" id="VVG73612.1"/>
    </source>
</evidence>
<accession>A0A0G4JKG1</accession>
<dbReference type="PROSITE" id="PS50914">
    <property type="entry name" value="BON"/>
    <property type="match status" value="3"/>
</dbReference>
<dbReference type="EMBL" id="CABPSX010000012">
    <property type="protein sequence ID" value="VVG73612.1"/>
    <property type="molecule type" value="Genomic_DNA"/>
</dbReference>
<dbReference type="InterPro" id="IPR014004">
    <property type="entry name" value="Transpt-assoc_nodulatn_dom_bac"/>
</dbReference>
<dbReference type="EMBL" id="RWHX01000002">
    <property type="protein sequence ID" value="RSK86295.1"/>
    <property type="molecule type" value="Genomic_DNA"/>
</dbReference>
<dbReference type="InterPro" id="IPR007055">
    <property type="entry name" value="BON_dom"/>
</dbReference>
<dbReference type="Proteomes" id="UP000270216">
    <property type="component" value="Unassembled WGS sequence"/>
</dbReference>
<dbReference type="SMART" id="SM00749">
    <property type="entry name" value="BON"/>
    <property type="match status" value="3"/>
</dbReference>
<protein>
    <submittedName>
        <fullName evidence="4">BON domain-containing protein</fullName>
    </submittedName>
</protein>